<reference evidence="3 4" key="1">
    <citation type="journal article" date="2024" name="Science">
        <title>Giant polyketide synthase enzymes in the biosynthesis of giant marine polyether toxins.</title>
        <authorList>
            <person name="Fallon T.R."/>
            <person name="Shende V.V."/>
            <person name="Wierzbicki I.H."/>
            <person name="Pendleton A.L."/>
            <person name="Watervoot N.F."/>
            <person name="Auber R.P."/>
            <person name="Gonzalez D.J."/>
            <person name="Wisecaver J.H."/>
            <person name="Moore B.S."/>
        </authorList>
    </citation>
    <scope>NUCLEOTIDE SEQUENCE [LARGE SCALE GENOMIC DNA]</scope>
    <source>
        <strain evidence="3 4">12B1</strain>
    </source>
</reference>
<accession>A0AB34IFD2</accession>
<feature type="compositionally biased region" description="Pro residues" evidence="2">
    <location>
        <begin position="782"/>
        <end position="793"/>
    </location>
</feature>
<keyword evidence="4" id="KW-1185">Reference proteome</keyword>
<dbReference type="Proteomes" id="UP001515480">
    <property type="component" value="Unassembled WGS sequence"/>
</dbReference>
<evidence type="ECO:0000256" key="1">
    <source>
        <dbReference type="SAM" id="Coils"/>
    </source>
</evidence>
<feature type="compositionally biased region" description="Basic and acidic residues" evidence="2">
    <location>
        <begin position="251"/>
        <end position="270"/>
    </location>
</feature>
<feature type="region of interest" description="Disordered" evidence="2">
    <location>
        <begin position="24"/>
        <end position="44"/>
    </location>
</feature>
<comment type="caution">
    <text evidence="3">The sequence shown here is derived from an EMBL/GenBank/DDBJ whole genome shotgun (WGS) entry which is preliminary data.</text>
</comment>
<evidence type="ECO:0000313" key="3">
    <source>
        <dbReference type="EMBL" id="KAL1496527.1"/>
    </source>
</evidence>
<evidence type="ECO:0000313" key="4">
    <source>
        <dbReference type="Proteomes" id="UP001515480"/>
    </source>
</evidence>
<name>A0AB34IFD2_PRYPA</name>
<feature type="compositionally biased region" description="Basic and acidic residues" evidence="2">
    <location>
        <begin position="383"/>
        <end position="398"/>
    </location>
</feature>
<feature type="compositionally biased region" description="Low complexity" evidence="2">
    <location>
        <begin position="417"/>
        <end position="430"/>
    </location>
</feature>
<evidence type="ECO:0008006" key="5">
    <source>
        <dbReference type="Google" id="ProtNLM"/>
    </source>
</evidence>
<feature type="compositionally biased region" description="Low complexity" evidence="2">
    <location>
        <begin position="802"/>
        <end position="811"/>
    </location>
</feature>
<protein>
    <recommendedName>
        <fullName evidence="5">Ubiquitin-like domain-containing protein</fullName>
    </recommendedName>
</protein>
<feature type="compositionally biased region" description="Basic and acidic residues" evidence="2">
    <location>
        <begin position="556"/>
        <end position="570"/>
    </location>
</feature>
<feature type="compositionally biased region" description="Basic and acidic residues" evidence="2">
    <location>
        <begin position="431"/>
        <end position="549"/>
    </location>
</feature>
<dbReference type="EMBL" id="JBGBPQ010000029">
    <property type="protein sequence ID" value="KAL1496527.1"/>
    <property type="molecule type" value="Genomic_DNA"/>
</dbReference>
<feature type="region of interest" description="Disordered" evidence="2">
    <location>
        <begin position="712"/>
        <end position="831"/>
    </location>
</feature>
<feature type="region of interest" description="Disordered" evidence="2">
    <location>
        <begin position="365"/>
        <end position="570"/>
    </location>
</feature>
<gene>
    <name evidence="3" type="ORF">AB1Y20_016480</name>
</gene>
<keyword evidence="1" id="KW-0175">Coiled coil</keyword>
<organism evidence="3 4">
    <name type="scientific">Prymnesium parvum</name>
    <name type="common">Toxic golden alga</name>
    <dbReference type="NCBI Taxonomy" id="97485"/>
    <lineage>
        <taxon>Eukaryota</taxon>
        <taxon>Haptista</taxon>
        <taxon>Haptophyta</taxon>
        <taxon>Prymnesiophyceae</taxon>
        <taxon>Prymnesiales</taxon>
        <taxon>Prymnesiaceae</taxon>
        <taxon>Prymnesium</taxon>
    </lineage>
</organism>
<feature type="region of interest" description="Disordered" evidence="2">
    <location>
        <begin position="908"/>
        <end position="929"/>
    </location>
</feature>
<sequence length="977" mass="105794">MGAAASLPPLPVLAPLPVIVPPAAPPSPARDGTPAAATLDPPTPHLAAASPCEVRIVSQARLPVCTVRLPRDADVSLLLHKVARACRLPVASVRLSLRGELLTGGRLSAYALQPSDELMLHVRQSASSLLEGKVKTPAFTFGGAGAEVRLRVHADFSRHERATLGLRAAAHTPVGQLLALAAARVKRPAHELALSWHGRALRNDRSVGWHHLEGDAELQLHTLPLPEWVLPALRTTAERKAAARAEGQQAGERKAARTEGQRAGERKAARAEGQQAGSSLTEAASPGEEKNDADGLPVNGRLEHLAAWTEETAKRARAAERKVRAAERLLREMSAREKKADGERSGGEAVKLVETCAVREARRERAAHARDEAVECKAAGGKEAARRREEVAERHKEQLAAAEAAASARWREEQSRQAEAAQAARAAAVARLEEERRARAERMEAAHARRVEREEWSRAGEATLARRDKEGAGRGEARSRGRKGRDTGGEESDRGGEERDSGGEERDSGGEGRDRGGEGRDRGGEGRDRGGEGRDRGGEGRDRGGEAAARRAAAAAERREEMWSNAREEAEARLEALEARRAARLAAAAEAAEAEAKCRAEAHEAKRQGAAALRAAREEEARQRLEKKRRAGGEAGGEGEEKARASIEGAMLKEARRADAKARRDEAAAARVKEARRTAVATAACAWPRGAVLHSQAERRLEAAIAREEKALHNKARSQAEGQERLHGAARPHPPRRAAAAEAEAEEELLQASGAWRAGEAARGSRNAKRRAAVARALDAAAPPPPAAPPAAPPRRRDEVAAPRTAAWTAAGGEGESLQLKPAERSMRPPPQHAAALGVISEREWSVDELADEESYSEESYREERYREERHGEERYREDCFPEEFSLEEECIPEESHPQALWERCAHGSAHTARQQHDSPNSWSESPVPLMQRHPHAMTWAALGLVPLVTTEAASHHDMRASGRVCYRDADDRERHA</sequence>
<feature type="region of interest" description="Disordered" evidence="2">
    <location>
        <begin position="599"/>
        <end position="645"/>
    </location>
</feature>
<feature type="compositionally biased region" description="Low complexity" evidence="2">
    <location>
        <begin position="33"/>
        <end position="44"/>
    </location>
</feature>
<feature type="coiled-coil region" evidence="1">
    <location>
        <begin position="309"/>
        <end position="336"/>
    </location>
</feature>
<feature type="compositionally biased region" description="Basic and acidic residues" evidence="2">
    <location>
        <begin position="365"/>
        <end position="375"/>
    </location>
</feature>
<proteinExistence type="predicted"/>
<feature type="region of interest" description="Disordered" evidence="2">
    <location>
        <begin position="240"/>
        <end position="297"/>
    </location>
</feature>
<dbReference type="AlphaFoldDB" id="A0AB34IFD2"/>
<feature type="compositionally biased region" description="Basic and acidic residues" evidence="2">
    <location>
        <begin position="615"/>
        <end position="624"/>
    </location>
</feature>
<evidence type="ECO:0000256" key="2">
    <source>
        <dbReference type="SAM" id="MobiDB-lite"/>
    </source>
</evidence>